<evidence type="ECO:0008006" key="3">
    <source>
        <dbReference type="Google" id="ProtNLM"/>
    </source>
</evidence>
<protein>
    <recommendedName>
        <fullName evidence="3">PD-(D/E)XK endonuclease-like domain-containing protein</fullName>
    </recommendedName>
</protein>
<reference evidence="1 2" key="1">
    <citation type="journal article" date="2019" name="ISME J.">
        <title>Insights into ecological role of a new deltaproteobacterial order Candidatus Acidulodesulfobacterales by metagenomics and metatranscriptomics.</title>
        <authorList>
            <person name="Tan S."/>
            <person name="Liu J."/>
            <person name="Fang Y."/>
            <person name="Hedlund B.P."/>
            <person name="Lian Z.H."/>
            <person name="Huang L.Y."/>
            <person name="Li J.T."/>
            <person name="Huang L.N."/>
            <person name="Li W.J."/>
            <person name="Jiang H.C."/>
            <person name="Dong H.L."/>
            <person name="Shu W.S."/>
        </authorList>
    </citation>
    <scope>NUCLEOTIDE SEQUENCE [LARGE SCALE GENOMIC DNA]</scope>
    <source>
        <strain evidence="1">AP1</strain>
    </source>
</reference>
<dbReference type="Proteomes" id="UP000319296">
    <property type="component" value="Unassembled WGS sequence"/>
</dbReference>
<gene>
    <name evidence="1" type="ORF">EVG15_05775</name>
</gene>
<proteinExistence type="predicted"/>
<dbReference type="EMBL" id="SGBB01000008">
    <property type="protein sequence ID" value="RZD18538.1"/>
    <property type="molecule type" value="Genomic_DNA"/>
</dbReference>
<evidence type="ECO:0000313" key="2">
    <source>
        <dbReference type="Proteomes" id="UP000319296"/>
    </source>
</evidence>
<comment type="caution">
    <text evidence="1">The sequence shown here is derived from an EMBL/GenBank/DDBJ whole genome shotgun (WGS) entry which is preliminary data.</text>
</comment>
<organism evidence="1 2">
    <name type="scientific">Candidatus Acididesulfobacter diazotrophicus</name>
    <dbReference type="NCBI Taxonomy" id="2597226"/>
    <lineage>
        <taxon>Bacteria</taxon>
        <taxon>Deltaproteobacteria</taxon>
        <taxon>Candidatus Acidulodesulfobacterales</taxon>
        <taxon>Candidatus Acididesulfobacter</taxon>
    </lineage>
</organism>
<dbReference type="AlphaFoldDB" id="A0A519BMP6"/>
<evidence type="ECO:0000313" key="1">
    <source>
        <dbReference type="EMBL" id="RZD18538.1"/>
    </source>
</evidence>
<accession>A0A519BMP6</accession>
<name>A0A519BMP6_9DELT</name>
<sequence>MPYIPIAEARGFTATFSVKNNPKLKELIYKENDFIYAKNIVDEIFDIIIKGYYPTKKTSYSNRCVDCCYKNICV</sequence>